<feature type="region of interest" description="Disordered" evidence="4">
    <location>
        <begin position="660"/>
        <end position="680"/>
    </location>
</feature>
<dbReference type="PANTHER" id="PTHR24198">
    <property type="entry name" value="ANKYRIN REPEAT AND PROTEIN KINASE DOMAIN-CONTAINING PROTEIN"/>
    <property type="match status" value="1"/>
</dbReference>
<proteinExistence type="predicted"/>
<comment type="caution">
    <text evidence="5">The sequence shown here is derived from an EMBL/GenBank/DDBJ whole genome shotgun (WGS) entry which is preliminary data.</text>
</comment>
<accession>A0A9P1FU55</accession>
<evidence type="ECO:0000313" key="6">
    <source>
        <dbReference type="EMBL" id="CAL4775563.1"/>
    </source>
</evidence>
<dbReference type="SMART" id="SM00248">
    <property type="entry name" value="ANK"/>
    <property type="match status" value="3"/>
</dbReference>
<evidence type="ECO:0000256" key="3">
    <source>
        <dbReference type="PROSITE-ProRule" id="PRU00023"/>
    </source>
</evidence>
<dbReference type="EMBL" id="CAMXCT030001247">
    <property type="protein sequence ID" value="CAL4775563.1"/>
    <property type="molecule type" value="Genomic_DNA"/>
</dbReference>
<dbReference type="Gene3D" id="1.25.40.20">
    <property type="entry name" value="Ankyrin repeat-containing domain"/>
    <property type="match status" value="1"/>
</dbReference>
<organism evidence="5">
    <name type="scientific">Cladocopium goreaui</name>
    <dbReference type="NCBI Taxonomy" id="2562237"/>
    <lineage>
        <taxon>Eukaryota</taxon>
        <taxon>Sar</taxon>
        <taxon>Alveolata</taxon>
        <taxon>Dinophyceae</taxon>
        <taxon>Suessiales</taxon>
        <taxon>Symbiodiniaceae</taxon>
        <taxon>Cladocopium</taxon>
    </lineage>
</organism>
<reference evidence="5" key="1">
    <citation type="submission" date="2022-10" db="EMBL/GenBank/DDBJ databases">
        <authorList>
            <person name="Chen Y."/>
            <person name="Dougan E. K."/>
            <person name="Chan C."/>
            <person name="Rhodes N."/>
            <person name="Thang M."/>
        </authorList>
    </citation>
    <scope>NUCLEOTIDE SEQUENCE</scope>
</reference>
<reference evidence="6 7" key="2">
    <citation type="submission" date="2024-05" db="EMBL/GenBank/DDBJ databases">
        <authorList>
            <person name="Chen Y."/>
            <person name="Shah S."/>
            <person name="Dougan E. K."/>
            <person name="Thang M."/>
            <person name="Chan C."/>
        </authorList>
    </citation>
    <scope>NUCLEOTIDE SEQUENCE [LARGE SCALE GENOMIC DNA]</scope>
</reference>
<dbReference type="AlphaFoldDB" id="A0A9P1FU55"/>
<dbReference type="Proteomes" id="UP001152797">
    <property type="component" value="Unassembled WGS sequence"/>
</dbReference>
<keyword evidence="1" id="KW-0677">Repeat</keyword>
<dbReference type="EMBL" id="CAMXCT020001247">
    <property type="protein sequence ID" value="CAL1141626.1"/>
    <property type="molecule type" value="Genomic_DNA"/>
</dbReference>
<name>A0A9P1FU55_9DINO</name>
<gene>
    <name evidence="5" type="ORF">C1SCF055_LOCUS15450</name>
</gene>
<dbReference type="InterPro" id="IPR036770">
    <property type="entry name" value="Ankyrin_rpt-contain_sf"/>
</dbReference>
<dbReference type="InterPro" id="IPR011604">
    <property type="entry name" value="PDDEXK-like_dom_sf"/>
</dbReference>
<dbReference type="PROSITE" id="PS50297">
    <property type="entry name" value="ANK_REP_REGION"/>
    <property type="match status" value="1"/>
</dbReference>
<dbReference type="Gene3D" id="3.90.320.10">
    <property type="match status" value="1"/>
</dbReference>
<feature type="compositionally biased region" description="Basic and acidic residues" evidence="4">
    <location>
        <begin position="769"/>
        <end position="781"/>
    </location>
</feature>
<dbReference type="InterPro" id="IPR002110">
    <property type="entry name" value="Ankyrin_rpt"/>
</dbReference>
<keyword evidence="7" id="KW-1185">Reference proteome</keyword>
<keyword evidence="2 3" id="KW-0040">ANK repeat</keyword>
<evidence type="ECO:0000256" key="2">
    <source>
        <dbReference type="ARBA" id="ARBA00023043"/>
    </source>
</evidence>
<dbReference type="Pfam" id="PF12796">
    <property type="entry name" value="Ank_2"/>
    <property type="match status" value="1"/>
</dbReference>
<feature type="repeat" description="ANK" evidence="3">
    <location>
        <begin position="190"/>
        <end position="222"/>
    </location>
</feature>
<feature type="compositionally biased region" description="Acidic residues" evidence="4">
    <location>
        <begin position="747"/>
        <end position="756"/>
    </location>
</feature>
<evidence type="ECO:0000256" key="4">
    <source>
        <dbReference type="SAM" id="MobiDB-lite"/>
    </source>
</evidence>
<dbReference type="SUPFAM" id="SSF48403">
    <property type="entry name" value="Ankyrin repeat"/>
    <property type="match status" value="1"/>
</dbReference>
<sequence length="979" mass="108474">MMMHVWESPPKPGLPYVIGELCSCRHDNTKEPQTKNTPSEESVAGIEFQSALSGQVLLTVDAERFDYEDSFLRRVQRLFHHRMHHPPFAVSCLHEGLVIEEDKAWVEFEGVSTFQVLLTPLTRNYAAELEVVIEQDCAVTTQDLLELGQDPTSTLQCGSTAVVKCCECNATAVLRKLLEGKADPDRIGLDGRNPLDTAVSAQNYGAVKTLLLHGANANLQDAEGNAATHVVARVPDADMLGLLMGHGASLLLENHEGQCWFSLADLCQFAPFAVDSAWQTITWGHVLRSHLKPIAAFGLYRQLGATCGRLHLEADCLLPVGRTQDVQGGAEPVLQKDPEVWLQICYNRATALTRRWEASLSKPKTEQELINAGMSVEQARYYLTSYKEAKAKQTWLRNWDVAMPPMIRQTFGVRNTERRIRFMSDGHKYFVDDEPVDVSEFDADLAIQKMMTSGHWPRREYMRGASVMSPSENKTHWSASAEVAARRGTWTHLQCECVLNGGSVDGVCPELVLLAIFLGRTKPLLAFRTEWCIWATKEKVAGCIDFAAIDEKGHLVLVDWKRTANLDRKYVNPWRSLAAPLEHLADAQGVKYRLQLNLYWYILETYYQYVVSAMLVVCIHPDLEAPFIDEVPHMPAETCAIIRLRRQAVANHAEISPTLPLDVAEDGDGEDVSGGSDHLSVNGPGASRLAGWYTGLLQQSTASAATQGYQTEDSVAKAVLCGTPAVLLRQFLLIDEDDGFPHCGEAPDENMEEQDAMEPVPEPAVASQEHAEEQQQAKEEPGVDDVPVEDAAFEKLKQRRLWPGVVREHLGQDAPDYLVRVLVGVLAFGRSRQADIFVREHALIYWIAEGGRTLRFNAGDCYMKTPSGAFQQHRGIRVFRLMPKSTPRTCQGFLDAVSTMWQEHNGDLATFICACVDACLCFEGDPPRRGRQAGLADAGIGADGQPEVGEVAAVQSTWNASMAKTIMAVKKQLSVELGD</sequence>
<dbReference type="PROSITE" id="PS50088">
    <property type="entry name" value="ANK_REPEAT"/>
    <property type="match status" value="1"/>
</dbReference>
<feature type="region of interest" description="Disordered" evidence="4">
    <location>
        <begin position="747"/>
        <end position="784"/>
    </location>
</feature>
<evidence type="ECO:0000256" key="1">
    <source>
        <dbReference type="ARBA" id="ARBA00022737"/>
    </source>
</evidence>
<evidence type="ECO:0000313" key="7">
    <source>
        <dbReference type="Proteomes" id="UP001152797"/>
    </source>
</evidence>
<dbReference type="OrthoDB" id="448923at2759"/>
<protein>
    <submittedName>
        <fullName evidence="6">F-box domain-containing protein</fullName>
    </submittedName>
</protein>
<dbReference type="EMBL" id="CAMXCT010001247">
    <property type="protein sequence ID" value="CAI3988251.1"/>
    <property type="molecule type" value="Genomic_DNA"/>
</dbReference>
<dbReference type="PANTHER" id="PTHR24198:SF165">
    <property type="entry name" value="ANKYRIN REPEAT-CONTAINING PROTEIN-RELATED"/>
    <property type="match status" value="1"/>
</dbReference>
<evidence type="ECO:0000313" key="5">
    <source>
        <dbReference type="EMBL" id="CAI3988251.1"/>
    </source>
</evidence>